<feature type="transmembrane region" description="Helical" evidence="7">
    <location>
        <begin position="261"/>
        <end position="285"/>
    </location>
</feature>
<evidence type="ECO:0000256" key="2">
    <source>
        <dbReference type="ARBA" id="ARBA00006464"/>
    </source>
</evidence>
<dbReference type="PANTHER" id="PTHR30576:SF0">
    <property type="entry name" value="UNDECAPRENYL-PHOSPHATE N-ACETYLGALACTOSAMINYL 1-PHOSPHATE TRANSFERASE-RELATED"/>
    <property type="match status" value="1"/>
</dbReference>
<dbReference type="NCBIfam" id="TIGR03025">
    <property type="entry name" value="EPS_sugtrans"/>
    <property type="match status" value="1"/>
</dbReference>
<dbReference type="InterPro" id="IPR003362">
    <property type="entry name" value="Bact_transf"/>
</dbReference>
<name>A0A7C8HG31_9FIRM</name>
<feature type="transmembrane region" description="Helical" evidence="7">
    <location>
        <begin position="82"/>
        <end position="107"/>
    </location>
</feature>
<organism evidence="9 10">
    <name type="scientific">Defluviitalea raffinosedens</name>
    <dbReference type="NCBI Taxonomy" id="1450156"/>
    <lineage>
        <taxon>Bacteria</taxon>
        <taxon>Bacillati</taxon>
        <taxon>Bacillota</taxon>
        <taxon>Clostridia</taxon>
        <taxon>Lachnospirales</taxon>
        <taxon>Defluviitaleaceae</taxon>
        <taxon>Defluviitalea</taxon>
    </lineage>
</organism>
<keyword evidence="6 7" id="KW-0472">Membrane</keyword>
<comment type="subcellular location">
    <subcellularLocation>
        <location evidence="1">Membrane</location>
        <topology evidence="1">Multi-pass membrane protein</topology>
    </subcellularLocation>
</comment>
<evidence type="ECO:0000313" key="10">
    <source>
        <dbReference type="Proteomes" id="UP000483018"/>
    </source>
</evidence>
<dbReference type="AlphaFoldDB" id="A0A7C8HG31"/>
<feature type="transmembrane region" description="Helical" evidence="7">
    <location>
        <begin position="12"/>
        <end position="34"/>
    </location>
</feature>
<evidence type="ECO:0000256" key="4">
    <source>
        <dbReference type="ARBA" id="ARBA00022692"/>
    </source>
</evidence>
<keyword evidence="3 9" id="KW-0808">Transferase</keyword>
<evidence type="ECO:0000313" key="9">
    <source>
        <dbReference type="EMBL" id="KAE9634989.1"/>
    </source>
</evidence>
<dbReference type="EMBL" id="WSLF01000004">
    <property type="protein sequence ID" value="KAE9634989.1"/>
    <property type="molecule type" value="Genomic_DNA"/>
</dbReference>
<dbReference type="Pfam" id="PF02397">
    <property type="entry name" value="Bac_transf"/>
    <property type="match status" value="1"/>
</dbReference>
<sequence>MDTVDIISKNKTFFKLGTVIVDILLIVASYLLAFKIRFKGGDPSRDTFDPFINALPYICVVAVILLYIYGMYSILHKTVWETLLTIVLITVILTIISMAVTFFIRGFGFPRTVFAYGAILQVILLSIWRTLILKVRRRLHGKQSILIIGHGQELEEAARKIIMSAGHLYEVRYLFDLQKDFKLARKLINDVEHVFICSDLAEQDKSKIFSYCVSENKNMFIIPDLFEISIKNASLYQFDDIPLFRVQHLTLTSEQKLIKRIFDLIVSGVAIIITAPIMLIITIAIKISSPGPVLFKQERVTEGNRTFNVYKFRTMVKDAEKLTGPVLASEKDPRITPIGHFLRSTRLDELPQFFNVFLGHMSIVGPRPERPYFVERFTKDMPDFEYRVSVKAGITGLAQVLGKYTTTPQDKLRYDLLYIRNYSFWLDIKLILQTIKIVFVKESSIGLKDDMDFDSILKELSYKKVLRKGYIELQKS</sequence>
<comment type="similarity">
    <text evidence="2">Belongs to the bacterial sugar transferase family.</text>
</comment>
<dbReference type="GO" id="GO:0016020">
    <property type="term" value="C:membrane"/>
    <property type="evidence" value="ECO:0007669"/>
    <property type="project" value="UniProtKB-SubCell"/>
</dbReference>
<evidence type="ECO:0000259" key="8">
    <source>
        <dbReference type="Pfam" id="PF02397"/>
    </source>
</evidence>
<evidence type="ECO:0000256" key="6">
    <source>
        <dbReference type="ARBA" id="ARBA00023136"/>
    </source>
</evidence>
<dbReference type="InterPro" id="IPR017475">
    <property type="entry name" value="EPS_sugar_tfrase"/>
</dbReference>
<reference evidence="9 10" key="1">
    <citation type="submission" date="2019-12" db="EMBL/GenBank/DDBJ databases">
        <title>Defluviitalea raffinosedens, isolated from a biogas fermenter, genome sequencing and characterization.</title>
        <authorList>
            <person name="Rettenmaier R."/>
            <person name="Schneider M."/>
            <person name="Neuhaus K."/>
            <person name="Liebl W."/>
            <person name="Zverlov V."/>
        </authorList>
    </citation>
    <scope>NUCLEOTIDE SEQUENCE [LARGE SCALE GENOMIC DNA]</scope>
    <source>
        <strain evidence="9 10">249c-K6</strain>
    </source>
</reference>
<keyword evidence="4 7" id="KW-0812">Transmembrane</keyword>
<keyword evidence="10" id="KW-1185">Reference proteome</keyword>
<gene>
    <name evidence="9" type="ORF">GND95_06665</name>
</gene>
<proteinExistence type="inferred from homology"/>
<dbReference type="Pfam" id="PF13727">
    <property type="entry name" value="CoA_binding_3"/>
    <property type="match status" value="1"/>
</dbReference>
<feature type="transmembrane region" description="Helical" evidence="7">
    <location>
        <begin position="54"/>
        <end position="75"/>
    </location>
</feature>
<feature type="transmembrane region" description="Helical" evidence="7">
    <location>
        <begin position="113"/>
        <end position="132"/>
    </location>
</feature>
<protein>
    <submittedName>
        <fullName evidence="9">Exopolysaccharide biosynthesis polyprenyl glycosylphosphotransferase</fullName>
    </submittedName>
</protein>
<dbReference type="Proteomes" id="UP000483018">
    <property type="component" value="Unassembled WGS sequence"/>
</dbReference>
<keyword evidence="5 7" id="KW-1133">Transmembrane helix</keyword>
<dbReference type="GO" id="GO:0016780">
    <property type="term" value="F:phosphotransferase activity, for other substituted phosphate groups"/>
    <property type="evidence" value="ECO:0007669"/>
    <property type="project" value="TreeGrafter"/>
</dbReference>
<evidence type="ECO:0000256" key="5">
    <source>
        <dbReference type="ARBA" id="ARBA00022989"/>
    </source>
</evidence>
<evidence type="ECO:0000256" key="7">
    <source>
        <dbReference type="SAM" id="Phobius"/>
    </source>
</evidence>
<feature type="domain" description="Bacterial sugar transferase" evidence="8">
    <location>
        <begin position="259"/>
        <end position="439"/>
    </location>
</feature>
<dbReference type="PANTHER" id="PTHR30576">
    <property type="entry name" value="COLANIC BIOSYNTHESIS UDP-GLUCOSE LIPID CARRIER TRANSFERASE"/>
    <property type="match status" value="1"/>
</dbReference>
<accession>A0A7C8HG31</accession>
<evidence type="ECO:0000256" key="1">
    <source>
        <dbReference type="ARBA" id="ARBA00004141"/>
    </source>
</evidence>
<comment type="caution">
    <text evidence="9">The sequence shown here is derived from an EMBL/GenBank/DDBJ whole genome shotgun (WGS) entry which is preliminary data.</text>
</comment>
<evidence type="ECO:0000256" key="3">
    <source>
        <dbReference type="ARBA" id="ARBA00022679"/>
    </source>
</evidence>